<feature type="non-terminal residue" evidence="2">
    <location>
        <position position="255"/>
    </location>
</feature>
<feature type="domain" description="CHAD" evidence="1">
    <location>
        <begin position="6"/>
        <end position="255"/>
    </location>
</feature>
<dbReference type="PANTHER" id="PTHR39339:SF1">
    <property type="entry name" value="CHAD DOMAIN-CONTAINING PROTEIN"/>
    <property type="match status" value="1"/>
</dbReference>
<proteinExistence type="predicted"/>
<dbReference type="PROSITE" id="PS51708">
    <property type="entry name" value="CHAD"/>
    <property type="match status" value="1"/>
</dbReference>
<dbReference type="Proteomes" id="UP000781710">
    <property type="component" value="Unassembled WGS sequence"/>
</dbReference>
<evidence type="ECO:0000313" key="2">
    <source>
        <dbReference type="EMBL" id="KAF1725268.1"/>
    </source>
</evidence>
<evidence type="ECO:0000259" key="1">
    <source>
        <dbReference type="PROSITE" id="PS51708"/>
    </source>
</evidence>
<sequence>MCPRADASCTGERAAALAAGDAGALAAALAIAPVDPTGVHEARKSVRRLRSLLAMGRRVLGRDAVDAIDDELRALARDLSALRDGQVVMETARQVADEADDAGERATWDALRPLLAERQRQRLADALREDPGFVRRQAQAHRQAERLQQLPWHRLRGSDLREALERSVRRQARAQATALASGAVDDLHEWRRRSRRLRMQLSALRKLHVRPGLAGRGGVSLRHVSRLVDQLGVLQDLALLSQALEALEQARPPSR</sequence>
<gene>
    <name evidence="2" type="ORF">CSC78_09800</name>
</gene>
<dbReference type="Pfam" id="PF05235">
    <property type="entry name" value="CHAD"/>
    <property type="match status" value="1"/>
</dbReference>
<comment type="caution">
    <text evidence="2">The sequence shown here is derived from an EMBL/GenBank/DDBJ whole genome shotgun (WGS) entry which is preliminary data.</text>
</comment>
<keyword evidence="3" id="KW-1185">Reference proteome</keyword>
<dbReference type="EMBL" id="PDWW01000011">
    <property type="protein sequence ID" value="KAF1725268.1"/>
    <property type="molecule type" value="Genomic_DNA"/>
</dbReference>
<reference evidence="2 3" key="1">
    <citation type="submission" date="2017-10" db="EMBL/GenBank/DDBJ databases">
        <title>Whole genome sequencing of members of genus Pseudoxanthomonas.</title>
        <authorList>
            <person name="Kumar S."/>
            <person name="Bansal K."/>
            <person name="Kaur A."/>
            <person name="Patil P."/>
            <person name="Sharma S."/>
            <person name="Patil P.B."/>
        </authorList>
    </citation>
    <scope>NUCLEOTIDE SEQUENCE [LARGE SCALE GENOMIC DNA]</scope>
    <source>
        <strain evidence="2 3">DSM 17109</strain>
    </source>
</reference>
<dbReference type="Gene3D" id="1.40.20.10">
    <property type="entry name" value="CHAD domain"/>
    <property type="match status" value="1"/>
</dbReference>
<dbReference type="InterPro" id="IPR007899">
    <property type="entry name" value="CHAD_dom"/>
</dbReference>
<dbReference type="InterPro" id="IPR038186">
    <property type="entry name" value="CHAD_dom_sf"/>
</dbReference>
<dbReference type="RefSeq" id="WP_162337722.1">
    <property type="nucleotide sequence ID" value="NZ_PDWW01000011.1"/>
</dbReference>
<dbReference type="SMART" id="SM00880">
    <property type="entry name" value="CHAD"/>
    <property type="match status" value="1"/>
</dbReference>
<evidence type="ECO:0000313" key="3">
    <source>
        <dbReference type="Proteomes" id="UP000781710"/>
    </source>
</evidence>
<dbReference type="PANTHER" id="PTHR39339">
    <property type="entry name" value="SLR1444 PROTEIN"/>
    <property type="match status" value="1"/>
</dbReference>
<organism evidence="2 3">
    <name type="scientific">Pseudoxanthomonas japonensis</name>
    <dbReference type="NCBI Taxonomy" id="69284"/>
    <lineage>
        <taxon>Bacteria</taxon>
        <taxon>Pseudomonadati</taxon>
        <taxon>Pseudomonadota</taxon>
        <taxon>Gammaproteobacteria</taxon>
        <taxon>Lysobacterales</taxon>
        <taxon>Lysobacteraceae</taxon>
        <taxon>Pseudoxanthomonas</taxon>
    </lineage>
</organism>
<accession>A0ABQ6ZHF3</accession>
<protein>
    <recommendedName>
        <fullName evidence="1">CHAD domain-containing protein</fullName>
    </recommendedName>
</protein>
<name>A0ABQ6ZHF3_9GAMM</name>